<evidence type="ECO:0000259" key="1">
    <source>
        <dbReference type="PROSITE" id="PS50943"/>
    </source>
</evidence>
<dbReference type="SUPFAM" id="SSF47413">
    <property type="entry name" value="lambda repressor-like DNA-binding domains"/>
    <property type="match status" value="1"/>
</dbReference>
<feature type="domain" description="HTH cro/C1-type" evidence="1">
    <location>
        <begin position="11"/>
        <end position="65"/>
    </location>
</feature>
<sequence length="107" mass="12008">MIRKHPTRPFLRAWRKRLGKTAEWLANEIGTVHSTVLRYEAGTTGVDDATFEAIAKAYGISIAELSAHPNDAEKARAMDRILRAIRDMDEEGLSVIAGFAERMKPRN</sequence>
<comment type="caution">
    <text evidence="2">The sequence shown here is derived from an EMBL/GenBank/DDBJ whole genome shotgun (WGS) entry which is preliminary data.</text>
</comment>
<dbReference type="InterPro" id="IPR001387">
    <property type="entry name" value="Cro/C1-type_HTH"/>
</dbReference>
<dbReference type="Proteomes" id="UP000697995">
    <property type="component" value="Unassembled WGS sequence"/>
</dbReference>
<reference evidence="2 3" key="1">
    <citation type="journal article" date="2020" name="Microorganisms">
        <title>Osmotic Adaptation and Compatible Solute Biosynthesis of Phototrophic Bacteria as Revealed from Genome Analyses.</title>
        <authorList>
            <person name="Imhoff J.F."/>
            <person name="Rahn T."/>
            <person name="Kunzel S."/>
            <person name="Keller A."/>
            <person name="Neulinger S.C."/>
        </authorList>
    </citation>
    <scope>NUCLEOTIDE SEQUENCE [LARGE SCALE GENOMIC DNA]</scope>
    <source>
        <strain evidence="2 3">DSM 15382</strain>
    </source>
</reference>
<dbReference type="EMBL" id="NRSG01000004">
    <property type="protein sequence ID" value="MBK1656868.1"/>
    <property type="molecule type" value="Genomic_DNA"/>
</dbReference>
<evidence type="ECO:0000313" key="2">
    <source>
        <dbReference type="EMBL" id="MBK1656868.1"/>
    </source>
</evidence>
<evidence type="ECO:0000313" key="3">
    <source>
        <dbReference type="Proteomes" id="UP000697995"/>
    </source>
</evidence>
<protein>
    <recommendedName>
        <fullName evidence="1">HTH cro/C1-type domain-containing protein</fullName>
    </recommendedName>
</protein>
<dbReference type="SMART" id="SM00530">
    <property type="entry name" value="HTH_XRE"/>
    <property type="match status" value="1"/>
</dbReference>
<dbReference type="Gene3D" id="1.10.260.40">
    <property type="entry name" value="lambda repressor-like DNA-binding domains"/>
    <property type="match status" value="1"/>
</dbReference>
<name>A0ABS1CR77_9PROT</name>
<dbReference type="RefSeq" id="WP_133217868.1">
    <property type="nucleotide sequence ID" value="NZ_NRSG01000004.1"/>
</dbReference>
<dbReference type="PROSITE" id="PS50943">
    <property type="entry name" value="HTH_CROC1"/>
    <property type="match status" value="1"/>
</dbReference>
<accession>A0ABS1CR77</accession>
<proteinExistence type="predicted"/>
<dbReference type="CDD" id="cd00093">
    <property type="entry name" value="HTH_XRE"/>
    <property type="match status" value="1"/>
</dbReference>
<gene>
    <name evidence="2" type="ORF">CKO45_01330</name>
</gene>
<dbReference type="Pfam" id="PF13560">
    <property type="entry name" value="HTH_31"/>
    <property type="match status" value="1"/>
</dbReference>
<organism evidence="2 3">
    <name type="scientific">Paracraurococcus ruber</name>
    <dbReference type="NCBI Taxonomy" id="77675"/>
    <lineage>
        <taxon>Bacteria</taxon>
        <taxon>Pseudomonadati</taxon>
        <taxon>Pseudomonadota</taxon>
        <taxon>Alphaproteobacteria</taxon>
        <taxon>Acetobacterales</taxon>
        <taxon>Roseomonadaceae</taxon>
        <taxon>Paracraurococcus</taxon>
    </lineage>
</organism>
<keyword evidence="3" id="KW-1185">Reference proteome</keyword>
<dbReference type="InterPro" id="IPR010982">
    <property type="entry name" value="Lambda_DNA-bd_dom_sf"/>
</dbReference>